<dbReference type="RefSeq" id="XP_037220324.1">
    <property type="nucleotide sequence ID" value="XM_037362403.1"/>
</dbReference>
<dbReference type="OrthoDB" id="4584900at2759"/>
<reference evidence="2" key="1">
    <citation type="submission" date="2020-05" db="EMBL/GenBank/DDBJ databases">
        <title>Mycena genomes resolve the evolution of fungal bioluminescence.</title>
        <authorList>
            <person name="Tsai I.J."/>
        </authorList>
    </citation>
    <scope>NUCLEOTIDE SEQUENCE</scope>
    <source>
        <strain evidence="2">171206Taipei</strain>
    </source>
</reference>
<feature type="signal peptide" evidence="1">
    <location>
        <begin position="1"/>
        <end position="18"/>
    </location>
</feature>
<protein>
    <submittedName>
        <fullName evidence="2">Uncharacterized protein</fullName>
    </submittedName>
</protein>
<gene>
    <name evidence="2" type="ORF">MIND_00563000</name>
</gene>
<sequence length="199" mass="20490">MQFLSPALLLVLAQPALSHYLVYLGTNVGGYVGNTLNPAGGFNTVSLNPTNENIPLRIHVHSDTPDAANATPQRFAIEDTTLNASTHPFIGGIGGSINTPGSSIPLGGTGPTTIGAKPSSGPNTLTDATGKASLSASAIWTIDPSVGLGRLVPKWVNEDGTTTAASVGLYQDSFVLVGDKTAFQSAHQGVQWVNLTLIE</sequence>
<evidence type="ECO:0000313" key="3">
    <source>
        <dbReference type="Proteomes" id="UP000636479"/>
    </source>
</evidence>
<organism evidence="2 3">
    <name type="scientific">Mycena indigotica</name>
    <dbReference type="NCBI Taxonomy" id="2126181"/>
    <lineage>
        <taxon>Eukaryota</taxon>
        <taxon>Fungi</taxon>
        <taxon>Dikarya</taxon>
        <taxon>Basidiomycota</taxon>
        <taxon>Agaricomycotina</taxon>
        <taxon>Agaricomycetes</taxon>
        <taxon>Agaricomycetidae</taxon>
        <taxon>Agaricales</taxon>
        <taxon>Marasmiineae</taxon>
        <taxon>Mycenaceae</taxon>
        <taxon>Mycena</taxon>
    </lineage>
</organism>
<evidence type="ECO:0000256" key="1">
    <source>
        <dbReference type="SAM" id="SignalP"/>
    </source>
</evidence>
<dbReference type="AlphaFoldDB" id="A0A8H6SR23"/>
<accession>A0A8H6SR23</accession>
<keyword evidence="1" id="KW-0732">Signal</keyword>
<keyword evidence="3" id="KW-1185">Reference proteome</keyword>
<evidence type="ECO:0000313" key="2">
    <source>
        <dbReference type="EMBL" id="KAF7303352.1"/>
    </source>
</evidence>
<name>A0A8H6SR23_9AGAR</name>
<proteinExistence type="predicted"/>
<dbReference type="EMBL" id="JACAZF010000005">
    <property type="protein sequence ID" value="KAF7303352.1"/>
    <property type="molecule type" value="Genomic_DNA"/>
</dbReference>
<dbReference type="GeneID" id="59344919"/>
<dbReference type="Proteomes" id="UP000636479">
    <property type="component" value="Unassembled WGS sequence"/>
</dbReference>
<comment type="caution">
    <text evidence="2">The sequence shown here is derived from an EMBL/GenBank/DDBJ whole genome shotgun (WGS) entry which is preliminary data.</text>
</comment>
<feature type="chain" id="PRO_5034644285" evidence="1">
    <location>
        <begin position="19"/>
        <end position="199"/>
    </location>
</feature>